<evidence type="ECO:0000256" key="1">
    <source>
        <dbReference type="SAM" id="Phobius"/>
    </source>
</evidence>
<sequence>MQTFISDLSGKTYPASEKVHCRAVSKNVLELLQKDHPQITTKSHLAVSEINEYRQKYLEHLFSKEIGELTEMEKMVLEKLKEHQTLTDKLDDGENPASFSFGQRVADKIASFGGSWTFIISFLVFILLWMAVNIYWLANKGFDPYPFILLNLILSCLAALQAPVIMMSQNRQEEKDRQRAKNDYMINLKSELEVRILHEKIDHLILHQQQDMMEIQQTQLEMLNEVNQALKKLAGNGNNHKHTNEKPV</sequence>
<reference evidence="2 3" key="1">
    <citation type="submission" date="2019-08" db="EMBL/GenBank/DDBJ databases">
        <title>Whole genome sequencing of chitin degrading bacteria Chitinophaga pinensis YS16.</title>
        <authorList>
            <person name="Singh R.P."/>
            <person name="Manchanda G."/>
            <person name="Maurya I.K."/>
            <person name="Joshi N.K."/>
            <person name="Srivastava A.K."/>
        </authorList>
    </citation>
    <scope>NUCLEOTIDE SEQUENCE [LARGE SCALE GENOMIC DNA]</scope>
    <source>
        <strain evidence="2 3">YS-16</strain>
    </source>
</reference>
<evidence type="ECO:0000313" key="3">
    <source>
        <dbReference type="Proteomes" id="UP000318815"/>
    </source>
</evidence>
<organism evidence="2 3">
    <name type="scientific">Chitinophaga pinensis</name>
    <dbReference type="NCBI Taxonomy" id="79329"/>
    <lineage>
        <taxon>Bacteria</taxon>
        <taxon>Pseudomonadati</taxon>
        <taxon>Bacteroidota</taxon>
        <taxon>Chitinophagia</taxon>
        <taxon>Chitinophagales</taxon>
        <taxon>Chitinophagaceae</taxon>
        <taxon>Chitinophaga</taxon>
    </lineage>
</organism>
<dbReference type="RefSeq" id="WP_146305091.1">
    <property type="nucleotide sequence ID" value="NZ_VOHS01000008.1"/>
</dbReference>
<accession>A0A5C6LV54</accession>
<proteinExistence type="predicted"/>
<protein>
    <submittedName>
        <fullName evidence="2">DUF1003 domain-containing protein</fullName>
    </submittedName>
</protein>
<dbReference type="Pfam" id="PF06210">
    <property type="entry name" value="DUF1003"/>
    <property type="match status" value="1"/>
</dbReference>
<name>A0A5C6LV54_9BACT</name>
<keyword evidence="3" id="KW-1185">Reference proteome</keyword>
<dbReference type="EMBL" id="VOHS01000008">
    <property type="protein sequence ID" value="TWW00497.1"/>
    <property type="molecule type" value="Genomic_DNA"/>
</dbReference>
<keyword evidence="1" id="KW-1133">Transmembrane helix</keyword>
<dbReference type="Proteomes" id="UP000318815">
    <property type="component" value="Unassembled WGS sequence"/>
</dbReference>
<gene>
    <name evidence="2" type="ORF">FEF09_10635</name>
</gene>
<feature type="transmembrane region" description="Helical" evidence="1">
    <location>
        <begin position="144"/>
        <end position="167"/>
    </location>
</feature>
<dbReference type="PANTHER" id="PTHR41386:SF1">
    <property type="entry name" value="MEMBRANE PROTEIN"/>
    <property type="match status" value="1"/>
</dbReference>
<dbReference type="PANTHER" id="PTHR41386">
    <property type="entry name" value="INTEGRAL MEMBRANE PROTEIN-RELATED"/>
    <property type="match status" value="1"/>
</dbReference>
<dbReference type="InterPro" id="IPR010406">
    <property type="entry name" value="DUF1003"/>
</dbReference>
<comment type="caution">
    <text evidence="2">The sequence shown here is derived from an EMBL/GenBank/DDBJ whole genome shotgun (WGS) entry which is preliminary data.</text>
</comment>
<dbReference type="OrthoDB" id="9795736at2"/>
<keyword evidence="1" id="KW-0472">Membrane</keyword>
<keyword evidence="1" id="KW-0812">Transmembrane</keyword>
<evidence type="ECO:0000313" key="2">
    <source>
        <dbReference type="EMBL" id="TWW00497.1"/>
    </source>
</evidence>
<dbReference type="AlphaFoldDB" id="A0A5C6LV54"/>
<feature type="transmembrane region" description="Helical" evidence="1">
    <location>
        <begin position="116"/>
        <end position="138"/>
    </location>
</feature>